<feature type="domain" description="Tetrahydrofolate dehydrogenase/cyclohydrolase catalytic" evidence="10">
    <location>
        <begin position="3"/>
        <end position="113"/>
    </location>
</feature>
<feature type="domain" description="Tetrahydrofolate dehydrogenase/cyclohydrolase NAD(P)-binding" evidence="11">
    <location>
        <begin position="143"/>
        <end position="268"/>
    </location>
</feature>
<keyword evidence="2 9" id="KW-0554">One-carbon metabolism</keyword>
<keyword evidence="9" id="KW-0368">Histidine biosynthesis</keyword>
<dbReference type="PANTHER" id="PTHR48099">
    <property type="entry name" value="C-1-TETRAHYDROFOLATE SYNTHASE, CYTOPLASMIC-RELATED"/>
    <property type="match status" value="1"/>
</dbReference>
<dbReference type="GO" id="GO:0006164">
    <property type="term" value="P:purine nucleotide biosynthetic process"/>
    <property type="evidence" value="ECO:0007669"/>
    <property type="project" value="UniProtKB-KW"/>
</dbReference>
<dbReference type="PRINTS" id="PR00085">
    <property type="entry name" value="THFDHDRGNASE"/>
</dbReference>
<proteinExistence type="inferred from homology"/>
<feature type="binding site" evidence="9">
    <location>
        <begin position="154"/>
        <end position="156"/>
    </location>
    <ligand>
        <name>NADP(+)</name>
        <dbReference type="ChEBI" id="CHEBI:58349"/>
    </ligand>
</feature>
<dbReference type="UniPathway" id="UPA00193"/>
<dbReference type="InterPro" id="IPR020631">
    <property type="entry name" value="THF_DH/CycHdrlase_NAD-bd_dom"/>
</dbReference>
<dbReference type="Proteomes" id="UP000176253">
    <property type="component" value="Unassembled WGS sequence"/>
</dbReference>
<keyword evidence="3 9" id="KW-0658">Purine biosynthesis</keyword>
<comment type="subunit">
    <text evidence="9">Homodimer.</text>
</comment>
<sequence>MKIDGAKIADKILTNLQIELSPHIFGQLAVILIGTDKNSQIYVNQKIKTGRKLGIPVSVYRYNTSISIDKLTKLVDKLNLDNQIQGIIIQRPVPLNLKPDKLNLMIRSDKDVDGFHPRSLFDPPVALAIAEILKSIHPLNYLNWLKNQKILIIGRGETAGKPIAKYFSKKCLQLHIAHSQTSNLKKLCLACDIIIPCVGRPNIVRHDMVKSDSILIGVGLHPEENKLRPDYQQEDIGDKVGFYTPVPGGVGPVNVAMLFKNLIKAASQTL</sequence>
<evidence type="ECO:0000313" key="13">
    <source>
        <dbReference type="Proteomes" id="UP000176253"/>
    </source>
</evidence>
<dbReference type="EC" id="3.5.4.9" evidence="9"/>
<dbReference type="SUPFAM" id="SSF51735">
    <property type="entry name" value="NAD(P)-binding Rossmann-fold domains"/>
    <property type="match status" value="1"/>
</dbReference>
<dbReference type="GO" id="GO:0005829">
    <property type="term" value="C:cytosol"/>
    <property type="evidence" value="ECO:0007669"/>
    <property type="project" value="TreeGrafter"/>
</dbReference>
<keyword evidence="6 9" id="KW-0560">Oxidoreductase</keyword>
<dbReference type="AlphaFoldDB" id="A0A1F5ZTK5"/>
<comment type="catalytic activity">
    <reaction evidence="9">
        <text>(6R)-5,10-methylene-5,6,7,8-tetrahydrofolate + NADP(+) = (6R)-5,10-methenyltetrahydrofolate + NADPH</text>
        <dbReference type="Rhea" id="RHEA:22812"/>
        <dbReference type="ChEBI" id="CHEBI:15636"/>
        <dbReference type="ChEBI" id="CHEBI:57455"/>
        <dbReference type="ChEBI" id="CHEBI:57783"/>
        <dbReference type="ChEBI" id="CHEBI:58349"/>
        <dbReference type="EC" id="1.5.1.5"/>
    </reaction>
</comment>
<evidence type="ECO:0000256" key="4">
    <source>
        <dbReference type="ARBA" id="ARBA00022801"/>
    </source>
</evidence>
<evidence type="ECO:0000256" key="1">
    <source>
        <dbReference type="ARBA" id="ARBA00004777"/>
    </source>
</evidence>
<comment type="caution">
    <text evidence="9">Lacks conserved residue(s) required for the propagation of feature annotation.</text>
</comment>
<dbReference type="STRING" id="1798383.A3D78_04845"/>
<dbReference type="GO" id="GO:0009086">
    <property type="term" value="P:methionine biosynthetic process"/>
    <property type="evidence" value="ECO:0007669"/>
    <property type="project" value="UniProtKB-KW"/>
</dbReference>
<evidence type="ECO:0000256" key="5">
    <source>
        <dbReference type="ARBA" id="ARBA00022857"/>
    </source>
</evidence>
<protein>
    <recommendedName>
        <fullName evidence="9">Bifunctional protein FolD</fullName>
    </recommendedName>
    <domain>
        <recommendedName>
            <fullName evidence="9">Methylenetetrahydrofolate dehydrogenase</fullName>
            <ecNumber evidence="9">1.5.1.5</ecNumber>
        </recommendedName>
    </domain>
    <domain>
        <recommendedName>
            <fullName evidence="9">Methenyltetrahydrofolate cyclohydrolase</fullName>
            <ecNumber evidence="9">3.5.4.9</ecNumber>
        </recommendedName>
    </domain>
</protein>
<evidence type="ECO:0000259" key="11">
    <source>
        <dbReference type="Pfam" id="PF02882"/>
    </source>
</evidence>
<dbReference type="Gene3D" id="3.40.50.720">
    <property type="entry name" value="NAD(P)-binding Rossmann-like Domain"/>
    <property type="match status" value="1"/>
</dbReference>
<evidence type="ECO:0000256" key="6">
    <source>
        <dbReference type="ARBA" id="ARBA00023002"/>
    </source>
</evidence>
<comment type="function">
    <text evidence="9">Catalyzes the oxidation of 5,10-methylenetetrahydrofolate to 5,10-methenyltetrahydrofolate and then the hydrolysis of 5,10-methenyltetrahydrofolate to 10-formyltetrahydrofolate.</text>
</comment>
<evidence type="ECO:0000256" key="7">
    <source>
        <dbReference type="ARBA" id="ARBA00023167"/>
    </source>
</evidence>
<reference evidence="12 13" key="1">
    <citation type="journal article" date="2016" name="Nat. Commun.">
        <title>Thousands of microbial genomes shed light on interconnected biogeochemical processes in an aquifer system.</title>
        <authorList>
            <person name="Anantharaman K."/>
            <person name="Brown C.T."/>
            <person name="Hug L.A."/>
            <person name="Sharon I."/>
            <person name="Castelle C.J."/>
            <person name="Probst A.J."/>
            <person name="Thomas B.C."/>
            <person name="Singh A."/>
            <person name="Wilkins M.J."/>
            <person name="Karaoz U."/>
            <person name="Brodie E.L."/>
            <person name="Williams K.H."/>
            <person name="Hubbard S.S."/>
            <person name="Banfield J.F."/>
        </authorList>
    </citation>
    <scope>NUCLEOTIDE SEQUENCE [LARGE SCALE GENOMIC DNA]</scope>
</reference>
<comment type="caution">
    <text evidence="12">The sequence shown here is derived from an EMBL/GenBank/DDBJ whole genome shotgun (WGS) entry which is preliminary data.</text>
</comment>
<dbReference type="InterPro" id="IPR036291">
    <property type="entry name" value="NAD(P)-bd_dom_sf"/>
</dbReference>
<name>A0A1F5ZTK5_9BACT</name>
<dbReference type="GO" id="GO:0004477">
    <property type="term" value="F:methenyltetrahydrofolate cyclohydrolase activity"/>
    <property type="evidence" value="ECO:0007669"/>
    <property type="project" value="UniProtKB-UniRule"/>
</dbReference>
<evidence type="ECO:0000256" key="3">
    <source>
        <dbReference type="ARBA" id="ARBA00022755"/>
    </source>
</evidence>
<dbReference type="Pfam" id="PF00763">
    <property type="entry name" value="THF_DHG_CYH"/>
    <property type="match status" value="1"/>
</dbReference>
<dbReference type="GO" id="GO:0004488">
    <property type="term" value="F:methylenetetrahydrofolate dehydrogenase (NADP+) activity"/>
    <property type="evidence" value="ECO:0007669"/>
    <property type="project" value="UniProtKB-UniRule"/>
</dbReference>
<gene>
    <name evidence="9" type="primary">folD</name>
    <name evidence="12" type="ORF">A3D78_04845</name>
</gene>
<keyword evidence="7 9" id="KW-0486">Methionine biosynthesis</keyword>
<dbReference type="InterPro" id="IPR020630">
    <property type="entry name" value="THF_DH/CycHdrlase_cat_dom"/>
</dbReference>
<evidence type="ECO:0000259" key="10">
    <source>
        <dbReference type="Pfam" id="PF00763"/>
    </source>
</evidence>
<organism evidence="12 13">
    <name type="scientific">Candidatus Gottesmanbacteria bacterium RIFCSPHIGHO2_02_FULL_39_14</name>
    <dbReference type="NCBI Taxonomy" id="1798383"/>
    <lineage>
        <taxon>Bacteria</taxon>
        <taxon>Candidatus Gottesmaniibacteriota</taxon>
    </lineage>
</organism>
<evidence type="ECO:0000256" key="2">
    <source>
        <dbReference type="ARBA" id="ARBA00022563"/>
    </source>
</evidence>
<comment type="catalytic activity">
    <reaction evidence="9">
        <text>(6R)-5,10-methenyltetrahydrofolate + H2O = (6R)-10-formyltetrahydrofolate + H(+)</text>
        <dbReference type="Rhea" id="RHEA:23700"/>
        <dbReference type="ChEBI" id="CHEBI:15377"/>
        <dbReference type="ChEBI" id="CHEBI:15378"/>
        <dbReference type="ChEBI" id="CHEBI:57455"/>
        <dbReference type="ChEBI" id="CHEBI:195366"/>
        <dbReference type="EC" id="3.5.4.9"/>
    </reaction>
</comment>
<dbReference type="InterPro" id="IPR000672">
    <property type="entry name" value="THF_DH/CycHdrlase"/>
</dbReference>
<dbReference type="GO" id="GO:0035999">
    <property type="term" value="P:tetrahydrofolate interconversion"/>
    <property type="evidence" value="ECO:0007669"/>
    <property type="project" value="UniProtKB-UniRule"/>
</dbReference>
<keyword evidence="8 9" id="KW-0511">Multifunctional enzyme</keyword>
<dbReference type="PANTHER" id="PTHR48099:SF5">
    <property type="entry name" value="C-1-TETRAHYDROFOLATE SYNTHASE, CYTOPLASMIC"/>
    <property type="match status" value="1"/>
</dbReference>
<dbReference type="EMBL" id="MFJM01000072">
    <property type="protein sequence ID" value="OGG15800.1"/>
    <property type="molecule type" value="Genomic_DNA"/>
</dbReference>
<keyword evidence="4 9" id="KW-0378">Hydrolase</keyword>
<accession>A0A1F5ZTK5</accession>
<evidence type="ECO:0000313" key="12">
    <source>
        <dbReference type="EMBL" id="OGG15800.1"/>
    </source>
</evidence>
<keyword evidence="5 9" id="KW-0521">NADP</keyword>
<dbReference type="Pfam" id="PF02882">
    <property type="entry name" value="THF_DHG_CYH_C"/>
    <property type="match status" value="1"/>
</dbReference>
<dbReference type="HAMAP" id="MF_01576">
    <property type="entry name" value="THF_DHG_CYH"/>
    <property type="match status" value="1"/>
</dbReference>
<evidence type="ECO:0000256" key="9">
    <source>
        <dbReference type="HAMAP-Rule" id="MF_01576"/>
    </source>
</evidence>
<evidence type="ECO:0000256" key="8">
    <source>
        <dbReference type="ARBA" id="ARBA00023268"/>
    </source>
</evidence>
<comment type="similarity">
    <text evidence="9">Belongs to the tetrahydrofolate dehydrogenase/cyclohydrolase family.</text>
</comment>
<dbReference type="Gene3D" id="3.40.50.10860">
    <property type="entry name" value="Leucine Dehydrogenase, chain A, domain 1"/>
    <property type="match status" value="1"/>
</dbReference>
<dbReference type="SUPFAM" id="SSF53223">
    <property type="entry name" value="Aminoacid dehydrogenase-like, N-terminal domain"/>
    <property type="match status" value="1"/>
</dbReference>
<dbReference type="InterPro" id="IPR046346">
    <property type="entry name" value="Aminoacid_DH-like_N_sf"/>
</dbReference>
<comment type="pathway">
    <text evidence="1 9">One-carbon metabolism; tetrahydrofolate interconversion.</text>
</comment>
<keyword evidence="9" id="KW-0028">Amino-acid biosynthesis</keyword>
<dbReference type="GO" id="GO:0000105">
    <property type="term" value="P:L-histidine biosynthetic process"/>
    <property type="evidence" value="ECO:0007669"/>
    <property type="project" value="UniProtKB-KW"/>
</dbReference>
<dbReference type="EC" id="1.5.1.5" evidence="9"/>